<accession>A0A9E7F055</accession>
<name>A0A9E7F055_9LILI</name>
<proteinExistence type="predicted"/>
<dbReference type="AlphaFoldDB" id="A0A9E7F055"/>
<gene>
    <name evidence="2" type="ORF">MUK42_24512</name>
</gene>
<dbReference type="Proteomes" id="UP001055439">
    <property type="component" value="Chromosome 2"/>
</dbReference>
<evidence type="ECO:0000313" key="3">
    <source>
        <dbReference type="Proteomes" id="UP001055439"/>
    </source>
</evidence>
<feature type="region of interest" description="Disordered" evidence="1">
    <location>
        <begin position="78"/>
        <end position="119"/>
    </location>
</feature>
<sequence>MAGTPKYVAKYARMEYGTKLLQIIQTRISGTRTDTESNLDKSREPSHGIPSATLCSSYFWGLSKCIFQAATRCTPRTRQLFSSDGPGRRNEHSNHLALTPPNKKQTTRPAAMAQSTSPGTGETSISILLLQHLNSTLPSKVNAREQLFFPGPQILLSALPNFLTLH</sequence>
<feature type="compositionally biased region" description="Polar residues" evidence="1">
    <location>
        <begin position="102"/>
        <end position="119"/>
    </location>
</feature>
<evidence type="ECO:0000313" key="2">
    <source>
        <dbReference type="EMBL" id="URD84963.1"/>
    </source>
</evidence>
<dbReference type="EMBL" id="CP097504">
    <property type="protein sequence ID" value="URD84963.1"/>
    <property type="molecule type" value="Genomic_DNA"/>
</dbReference>
<reference evidence="2" key="1">
    <citation type="submission" date="2022-05" db="EMBL/GenBank/DDBJ databases">
        <title>The Musa troglodytarum L. genome provides insights into the mechanism of non-climacteric behaviour and enrichment of carotenoids.</title>
        <authorList>
            <person name="Wang J."/>
        </authorList>
    </citation>
    <scope>NUCLEOTIDE SEQUENCE</scope>
    <source>
        <tissue evidence="2">Leaf</tissue>
    </source>
</reference>
<evidence type="ECO:0000256" key="1">
    <source>
        <dbReference type="SAM" id="MobiDB-lite"/>
    </source>
</evidence>
<protein>
    <submittedName>
        <fullName evidence="2">Uncharacterized protein</fullName>
    </submittedName>
</protein>
<organism evidence="2 3">
    <name type="scientific">Musa troglodytarum</name>
    <name type="common">fe'i banana</name>
    <dbReference type="NCBI Taxonomy" id="320322"/>
    <lineage>
        <taxon>Eukaryota</taxon>
        <taxon>Viridiplantae</taxon>
        <taxon>Streptophyta</taxon>
        <taxon>Embryophyta</taxon>
        <taxon>Tracheophyta</taxon>
        <taxon>Spermatophyta</taxon>
        <taxon>Magnoliopsida</taxon>
        <taxon>Liliopsida</taxon>
        <taxon>Zingiberales</taxon>
        <taxon>Musaceae</taxon>
        <taxon>Musa</taxon>
    </lineage>
</organism>
<keyword evidence="3" id="KW-1185">Reference proteome</keyword>